<organism evidence="6">
    <name type="scientific">Caldiarchaeum subterraneum</name>
    <dbReference type="NCBI Taxonomy" id="311458"/>
    <lineage>
        <taxon>Archaea</taxon>
        <taxon>Nitrososphaerota</taxon>
        <taxon>Candidatus Caldarchaeales</taxon>
        <taxon>Candidatus Caldarchaeaceae</taxon>
        <taxon>Candidatus Caldarchaeum</taxon>
    </lineage>
</organism>
<dbReference type="AlphaFoldDB" id="A0A7C5L871"/>
<keyword evidence="1" id="KW-0285">Flavoprotein</keyword>
<keyword evidence="4" id="KW-0503">Monooxygenase</keyword>
<gene>
    <name evidence="6" type="ORF">ENM11_07330</name>
</gene>
<evidence type="ECO:0000256" key="1">
    <source>
        <dbReference type="ARBA" id="ARBA00022630"/>
    </source>
</evidence>
<dbReference type="GO" id="GO:0046306">
    <property type="term" value="P:alkanesulfonate catabolic process"/>
    <property type="evidence" value="ECO:0007669"/>
    <property type="project" value="TreeGrafter"/>
</dbReference>
<dbReference type="InterPro" id="IPR011251">
    <property type="entry name" value="Luciferase-like_dom"/>
</dbReference>
<dbReference type="InterPro" id="IPR050172">
    <property type="entry name" value="SsuD_RutA_monooxygenase"/>
</dbReference>
<feature type="domain" description="Luciferase-like" evidence="5">
    <location>
        <begin position="27"/>
        <end position="277"/>
    </location>
</feature>
<keyword evidence="3 6" id="KW-0560">Oxidoreductase</keyword>
<dbReference type="InterPro" id="IPR019921">
    <property type="entry name" value="Lucif-like_OxRdtase_Rv2161c"/>
</dbReference>
<keyword evidence="2" id="KW-0288">FMN</keyword>
<dbReference type="EMBL" id="DRWN01000061">
    <property type="protein sequence ID" value="HHK68945.1"/>
    <property type="molecule type" value="Genomic_DNA"/>
</dbReference>
<evidence type="ECO:0000259" key="5">
    <source>
        <dbReference type="Pfam" id="PF00296"/>
    </source>
</evidence>
<dbReference type="SUPFAM" id="SSF51679">
    <property type="entry name" value="Bacterial luciferase-like"/>
    <property type="match status" value="1"/>
</dbReference>
<sequence length="342" mass="38834">MSRSQGYCLNNVRVFKLPVRNKATFGVVLPDYCGGTWKGGYMSVEELTDYCREVERLGYTSIWHAEHFVMAPPLLSTSWYEPLVTMAAVAAAVRKAKIGTAIVILPLRNPGVLAKEAATLDVLSNGRFMLGVAIGWLDKEFELVGVSLKERGKRFEEAIKVMKLLWTEESASWDGRFWRFKDVRLEPKPIQKPHPPIIIGAAGRSLNNPQRFERLLKRAAELGDGWYAATYMPVEYIRKSVEILRTHLKALKKDESSFPMISHKYVYLLDGREHKAAQEVSQVLAMPFDETKKQYFVCDKAELAKRIDEHISAGLTHFNLIPVTRDLDVLEYVANEIAPKYA</sequence>
<proteinExistence type="predicted"/>
<comment type="caution">
    <text evidence="6">The sequence shown here is derived from an EMBL/GenBank/DDBJ whole genome shotgun (WGS) entry which is preliminary data.</text>
</comment>
<evidence type="ECO:0000256" key="3">
    <source>
        <dbReference type="ARBA" id="ARBA00023002"/>
    </source>
</evidence>
<evidence type="ECO:0000256" key="4">
    <source>
        <dbReference type="ARBA" id="ARBA00023033"/>
    </source>
</evidence>
<dbReference type="GO" id="GO:0008726">
    <property type="term" value="F:alkanesulfonate monooxygenase activity"/>
    <property type="evidence" value="ECO:0007669"/>
    <property type="project" value="TreeGrafter"/>
</dbReference>
<dbReference type="PANTHER" id="PTHR42847">
    <property type="entry name" value="ALKANESULFONATE MONOOXYGENASE"/>
    <property type="match status" value="1"/>
</dbReference>
<dbReference type="InterPro" id="IPR036661">
    <property type="entry name" value="Luciferase-like_sf"/>
</dbReference>
<evidence type="ECO:0000313" key="6">
    <source>
        <dbReference type="EMBL" id="HHK68945.1"/>
    </source>
</evidence>
<dbReference type="Pfam" id="PF00296">
    <property type="entry name" value="Bac_luciferase"/>
    <property type="match status" value="1"/>
</dbReference>
<reference evidence="6" key="1">
    <citation type="journal article" date="2020" name="mSystems">
        <title>Genome- and Community-Level Interaction Insights into Carbon Utilization and Element Cycling Functions of Hydrothermarchaeota in Hydrothermal Sediment.</title>
        <authorList>
            <person name="Zhou Z."/>
            <person name="Liu Y."/>
            <person name="Xu W."/>
            <person name="Pan J."/>
            <person name="Luo Z.H."/>
            <person name="Li M."/>
        </authorList>
    </citation>
    <scope>NUCLEOTIDE SEQUENCE [LARGE SCALE GENOMIC DNA]</scope>
    <source>
        <strain evidence="6">SpSt-1056</strain>
    </source>
</reference>
<evidence type="ECO:0000256" key="2">
    <source>
        <dbReference type="ARBA" id="ARBA00022643"/>
    </source>
</evidence>
<name>A0A7C5L871_CALS0</name>
<dbReference type="PANTHER" id="PTHR42847:SF4">
    <property type="entry name" value="ALKANESULFONATE MONOOXYGENASE-RELATED"/>
    <property type="match status" value="1"/>
</dbReference>
<accession>A0A7C5L871</accession>
<dbReference type="Gene3D" id="3.20.20.30">
    <property type="entry name" value="Luciferase-like domain"/>
    <property type="match status" value="1"/>
</dbReference>
<dbReference type="NCBIfam" id="TIGR03619">
    <property type="entry name" value="F420_Rv2161c"/>
    <property type="match status" value="1"/>
</dbReference>
<protein>
    <submittedName>
        <fullName evidence="6">TIGR03619 family F420-dependent LLM class oxidoreductase</fullName>
        <ecNumber evidence="6">1.-.-.-</ecNumber>
    </submittedName>
</protein>
<dbReference type="EC" id="1.-.-.-" evidence="6"/>